<feature type="region of interest" description="Disordered" evidence="1">
    <location>
        <begin position="193"/>
        <end position="219"/>
    </location>
</feature>
<organism evidence="2 3">
    <name type="scientific">Malus domestica</name>
    <name type="common">Apple</name>
    <name type="synonym">Pyrus malus</name>
    <dbReference type="NCBI Taxonomy" id="3750"/>
    <lineage>
        <taxon>Eukaryota</taxon>
        <taxon>Viridiplantae</taxon>
        <taxon>Streptophyta</taxon>
        <taxon>Embryophyta</taxon>
        <taxon>Tracheophyta</taxon>
        <taxon>Spermatophyta</taxon>
        <taxon>Magnoliopsida</taxon>
        <taxon>eudicotyledons</taxon>
        <taxon>Gunneridae</taxon>
        <taxon>Pentapetalae</taxon>
        <taxon>rosids</taxon>
        <taxon>fabids</taxon>
        <taxon>Rosales</taxon>
        <taxon>Rosaceae</taxon>
        <taxon>Amygdaloideae</taxon>
        <taxon>Maleae</taxon>
        <taxon>Malus</taxon>
    </lineage>
</organism>
<evidence type="ECO:0000313" key="2">
    <source>
        <dbReference type="EMBL" id="RXI02844.1"/>
    </source>
</evidence>
<proteinExistence type="predicted"/>
<comment type="caution">
    <text evidence="2">The sequence shown here is derived from an EMBL/GenBank/DDBJ whole genome shotgun (WGS) entry which is preliminary data.</text>
</comment>
<evidence type="ECO:0000313" key="3">
    <source>
        <dbReference type="Proteomes" id="UP000290289"/>
    </source>
</evidence>
<name>A0A498K951_MALDO</name>
<dbReference type="EMBL" id="RDQH01000329">
    <property type="protein sequence ID" value="RXI02844.1"/>
    <property type="molecule type" value="Genomic_DNA"/>
</dbReference>
<evidence type="ECO:0000256" key="1">
    <source>
        <dbReference type="SAM" id="MobiDB-lite"/>
    </source>
</evidence>
<protein>
    <recommendedName>
        <fullName evidence="4">Reverse transcriptase zinc-binding domain-containing protein</fullName>
    </recommendedName>
</protein>
<dbReference type="AlphaFoldDB" id="A0A498K951"/>
<feature type="compositionally biased region" description="Basic residues" evidence="1">
    <location>
        <begin position="198"/>
        <end position="213"/>
    </location>
</feature>
<gene>
    <name evidence="2" type="ORF">DVH24_002922</name>
</gene>
<keyword evidence="3" id="KW-1185">Reference proteome</keyword>
<sequence>MAQNAKWSIKSDFLWKQVLTLSVPNKIKHFVWRCLIEFIRCNFNLSQKKEKAETSLHSLWGCGELAEFWMNFIWWDACRAWRVHSFKELWGAMVLVLKMEELELFAMVCWDIWNDRNDMVYEKYYLEKPLNPCTRMNHERSNKQRSSTLSTRLMHSYMQGRIHSGVVGVERPLGNHGNNLEAPICDLLELGSSGSSGRGRRRLGRKRKKKQLARRAGSV</sequence>
<evidence type="ECO:0008006" key="4">
    <source>
        <dbReference type="Google" id="ProtNLM"/>
    </source>
</evidence>
<accession>A0A498K951</accession>
<reference evidence="2 3" key="1">
    <citation type="submission" date="2018-10" db="EMBL/GenBank/DDBJ databases">
        <title>A high-quality apple genome assembly.</title>
        <authorList>
            <person name="Hu J."/>
        </authorList>
    </citation>
    <scope>NUCLEOTIDE SEQUENCE [LARGE SCALE GENOMIC DNA]</scope>
    <source>
        <strain evidence="3">cv. HFTH1</strain>
        <tissue evidence="2">Young leaf</tissue>
    </source>
</reference>
<dbReference type="Proteomes" id="UP000290289">
    <property type="component" value="Chromosome 3"/>
</dbReference>